<feature type="region of interest" description="Disordered" evidence="1">
    <location>
        <begin position="74"/>
        <end position="118"/>
    </location>
</feature>
<dbReference type="Ensembl" id="ENSCHIT00010035851.1">
    <property type="protein sequence ID" value="ENSCHIP00010025412.1"/>
    <property type="gene ID" value="ENSCHIG00010018919.1"/>
</dbReference>
<dbReference type="AlphaFoldDB" id="A0A8C2R9X5"/>
<name>A0A8C2R9X5_CAPHI</name>
<reference evidence="2" key="2">
    <citation type="submission" date="2025-08" db="UniProtKB">
        <authorList>
            <consortium name="Ensembl"/>
        </authorList>
    </citation>
    <scope>IDENTIFICATION</scope>
</reference>
<organism evidence="2">
    <name type="scientific">Capra hircus</name>
    <name type="common">Goat</name>
    <dbReference type="NCBI Taxonomy" id="9925"/>
    <lineage>
        <taxon>Eukaryota</taxon>
        <taxon>Metazoa</taxon>
        <taxon>Chordata</taxon>
        <taxon>Craniata</taxon>
        <taxon>Vertebrata</taxon>
        <taxon>Euteleostomi</taxon>
        <taxon>Mammalia</taxon>
        <taxon>Eutheria</taxon>
        <taxon>Laurasiatheria</taxon>
        <taxon>Artiodactyla</taxon>
        <taxon>Ruminantia</taxon>
        <taxon>Pecora</taxon>
        <taxon>Bovidae</taxon>
        <taxon>Caprinae</taxon>
        <taxon>Capra</taxon>
    </lineage>
</organism>
<evidence type="ECO:0000313" key="2">
    <source>
        <dbReference type="Ensembl" id="ENSCHIP00010025412.1"/>
    </source>
</evidence>
<protein>
    <submittedName>
        <fullName evidence="2">Uncharacterized protein</fullName>
    </submittedName>
</protein>
<reference evidence="2" key="1">
    <citation type="submission" date="2019-03" db="EMBL/GenBank/DDBJ databases">
        <title>Genome sequencing and reference-guided assembly of Black Bengal Goat (Capra hircus).</title>
        <authorList>
            <person name="Siddiki A.Z."/>
            <person name="Baten A."/>
            <person name="Billah M."/>
            <person name="Alam M.A.U."/>
            <person name="Shawrob K.S.M."/>
            <person name="Saha S."/>
            <person name="Chowdhury M."/>
            <person name="Rahman A.H."/>
            <person name="Stear M."/>
            <person name="Miah G."/>
            <person name="Das G.B."/>
            <person name="Hossain M.M."/>
            <person name="Kumkum M."/>
            <person name="Islam M.S."/>
            <person name="Mollah A.M."/>
            <person name="Ahsan A."/>
            <person name="Tusar F."/>
            <person name="Khan M.K.I."/>
        </authorList>
    </citation>
    <scope>NUCLEOTIDE SEQUENCE [LARGE SCALE GENOMIC DNA]</scope>
</reference>
<proteinExistence type="predicted"/>
<sequence>MIPGMATLMADSIWDDSYSSCGRQSINSSRSLPSSSCSLSHATVLLIAISDAKGTGLSVSIMGVELPERAECLSDAPRGRQRPSAPREAAALGAGLESTSPFPSRDSGWGRRDRSEAGGSLCTRLQPLVLGVNESL</sequence>
<evidence type="ECO:0000256" key="1">
    <source>
        <dbReference type="SAM" id="MobiDB-lite"/>
    </source>
</evidence>
<accession>A0A8C2R9X5</accession>